<comment type="caution">
    <text evidence="2">The sequence shown here is derived from an EMBL/GenBank/DDBJ whole genome shotgun (WGS) entry which is preliminary data.</text>
</comment>
<reference evidence="2 3" key="1">
    <citation type="submission" date="2019-02" db="EMBL/GenBank/DDBJ databases">
        <title>Genome sequencing of the rare red list fungi Dentipellis fragilis.</title>
        <authorList>
            <person name="Buettner E."/>
            <person name="Kellner H."/>
        </authorList>
    </citation>
    <scope>NUCLEOTIDE SEQUENCE [LARGE SCALE GENOMIC DNA]</scope>
    <source>
        <strain evidence="2 3">DSM 105465</strain>
    </source>
</reference>
<proteinExistence type="predicted"/>
<feature type="compositionally biased region" description="Low complexity" evidence="1">
    <location>
        <begin position="1"/>
        <end position="18"/>
    </location>
</feature>
<accession>A0A4Y9Z9N6</accession>
<evidence type="ECO:0000256" key="1">
    <source>
        <dbReference type="SAM" id="MobiDB-lite"/>
    </source>
</evidence>
<evidence type="ECO:0000313" key="3">
    <source>
        <dbReference type="Proteomes" id="UP000298327"/>
    </source>
</evidence>
<sequence length="165" mass="16754">SAGPAASSRGAAGGIMASDQVGGAGAGAPASQLLERRGLPTLTLGRPSSSFFTYIKSRSSLLTPPLFTGSTLAGGDSEQGHGHGHGHEQGYSIVRVHSAGQQITVNTSAAHRSTSVLIVPVDVQPPHQQQQQLEEGTLAGQDASPAKRRACAPDDVEAQAGERGV</sequence>
<gene>
    <name evidence="2" type="ORF">EVG20_g1818</name>
</gene>
<evidence type="ECO:0000313" key="2">
    <source>
        <dbReference type="EMBL" id="TFY71184.1"/>
    </source>
</evidence>
<feature type="region of interest" description="Disordered" evidence="1">
    <location>
        <begin position="1"/>
        <end position="29"/>
    </location>
</feature>
<dbReference type="AlphaFoldDB" id="A0A4Y9Z9N6"/>
<keyword evidence="3" id="KW-1185">Reference proteome</keyword>
<dbReference type="EMBL" id="SEOQ01000063">
    <property type="protein sequence ID" value="TFY71184.1"/>
    <property type="molecule type" value="Genomic_DNA"/>
</dbReference>
<feature type="region of interest" description="Disordered" evidence="1">
    <location>
        <begin position="125"/>
        <end position="165"/>
    </location>
</feature>
<name>A0A4Y9Z9N6_9AGAM</name>
<feature type="non-terminal residue" evidence="2">
    <location>
        <position position="1"/>
    </location>
</feature>
<protein>
    <submittedName>
        <fullName evidence="2">Uncharacterized protein</fullName>
    </submittedName>
</protein>
<dbReference type="Proteomes" id="UP000298327">
    <property type="component" value="Unassembled WGS sequence"/>
</dbReference>
<organism evidence="2 3">
    <name type="scientific">Dentipellis fragilis</name>
    <dbReference type="NCBI Taxonomy" id="205917"/>
    <lineage>
        <taxon>Eukaryota</taxon>
        <taxon>Fungi</taxon>
        <taxon>Dikarya</taxon>
        <taxon>Basidiomycota</taxon>
        <taxon>Agaricomycotina</taxon>
        <taxon>Agaricomycetes</taxon>
        <taxon>Russulales</taxon>
        <taxon>Hericiaceae</taxon>
        <taxon>Dentipellis</taxon>
    </lineage>
</organism>